<reference evidence="1" key="1">
    <citation type="submission" date="2022-04" db="EMBL/GenBank/DDBJ databases">
        <title>Chromosome-scale genome assembly of Holotrichia oblita Faldermann.</title>
        <authorList>
            <person name="Rongchong L."/>
        </authorList>
    </citation>
    <scope>NUCLEOTIDE SEQUENCE</scope>
    <source>
        <strain evidence="1">81SQS9</strain>
    </source>
</reference>
<accession>A0ACB9SXJ3</accession>
<evidence type="ECO:0000313" key="2">
    <source>
        <dbReference type="Proteomes" id="UP001056778"/>
    </source>
</evidence>
<proteinExistence type="predicted"/>
<comment type="caution">
    <text evidence="1">The sequence shown here is derived from an EMBL/GenBank/DDBJ whole genome shotgun (WGS) entry which is preliminary data.</text>
</comment>
<protein>
    <submittedName>
        <fullName evidence="1">Uncharacterized protein</fullName>
    </submittedName>
</protein>
<evidence type="ECO:0000313" key="1">
    <source>
        <dbReference type="EMBL" id="KAI4459269.1"/>
    </source>
</evidence>
<organism evidence="1 2">
    <name type="scientific">Holotrichia oblita</name>
    <name type="common">Chafer beetle</name>
    <dbReference type="NCBI Taxonomy" id="644536"/>
    <lineage>
        <taxon>Eukaryota</taxon>
        <taxon>Metazoa</taxon>
        <taxon>Ecdysozoa</taxon>
        <taxon>Arthropoda</taxon>
        <taxon>Hexapoda</taxon>
        <taxon>Insecta</taxon>
        <taxon>Pterygota</taxon>
        <taxon>Neoptera</taxon>
        <taxon>Endopterygota</taxon>
        <taxon>Coleoptera</taxon>
        <taxon>Polyphaga</taxon>
        <taxon>Scarabaeiformia</taxon>
        <taxon>Scarabaeidae</taxon>
        <taxon>Melolonthinae</taxon>
        <taxon>Holotrichia</taxon>
    </lineage>
</organism>
<keyword evidence="2" id="KW-1185">Reference proteome</keyword>
<name>A0ACB9SXJ3_HOLOL</name>
<dbReference type="EMBL" id="CM043020">
    <property type="protein sequence ID" value="KAI4459269.1"/>
    <property type="molecule type" value="Genomic_DNA"/>
</dbReference>
<dbReference type="Proteomes" id="UP001056778">
    <property type="component" value="Chromosome 6"/>
</dbReference>
<gene>
    <name evidence="1" type="ORF">MML48_6g00018173</name>
</gene>
<sequence>MQSELERKAKIAITLGIVGYVKKIVDGEKGKPKRQRVRKWIEQRVKNYSTLSLVDNELSVEDEMSYKNFLRMDKICYEELLHLVPNTVEEWETVASNFNTRWQFPNCLGALDGKHINFEAPRSAGSIYWNYKQRNSIVLLALVDSDSDLNQALLNNYLNIPPDGPLPNTTTSLPYVIVADAAFPLQKLIMKPFPFRNLTGEQRIFNYRLSRARRVSENAFGILSNRFRILLTNIKLAPEKVESIVLSCCVLQNFLIERSATYLCSESVDTEDLIAGSSQQTSLELGSLQNSYRRPTTNALSIRQQYTNYFDNVGAVPW</sequence>